<reference evidence="3 4" key="1">
    <citation type="journal article" date="2015" name="Nature">
        <title>rRNA introns, odd ribosomes, and small enigmatic genomes across a large radiation of phyla.</title>
        <authorList>
            <person name="Brown C.T."/>
            <person name="Hug L.A."/>
            <person name="Thomas B.C."/>
            <person name="Sharon I."/>
            <person name="Castelle C.J."/>
            <person name="Singh A."/>
            <person name="Wilkins M.J."/>
            <person name="Williams K.H."/>
            <person name="Banfield J.F."/>
        </authorList>
    </citation>
    <scope>NUCLEOTIDE SEQUENCE [LARGE SCALE GENOMIC DNA]</scope>
</reference>
<evidence type="ECO:0000256" key="2">
    <source>
        <dbReference type="PIRSR" id="PIRSR006156-1"/>
    </source>
</evidence>
<protein>
    <submittedName>
        <fullName evidence="3">Toxin-antitoxin system, toxin component, RelE family</fullName>
    </submittedName>
</protein>
<dbReference type="PANTHER" id="PTHR40588">
    <property type="entry name" value="MRNA INTERFERASE TOXIN YAFQ"/>
    <property type="match status" value="1"/>
</dbReference>
<dbReference type="GO" id="GO:0006415">
    <property type="term" value="P:translational termination"/>
    <property type="evidence" value="ECO:0007669"/>
    <property type="project" value="TreeGrafter"/>
</dbReference>
<dbReference type="InterPro" id="IPR007712">
    <property type="entry name" value="RelE/ParE_toxin"/>
</dbReference>
<dbReference type="SUPFAM" id="SSF143011">
    <property type="entry name" value="RelE-like"/>
    <property type="match status" value="1"/>
</dbReference>
<sequence>MFKTKKLDIITTSSYKKSFKKLAKSGIFPVTEIDRVVDMLASGELLDKKYKDHQLRGEYKNYRECHILNDLLLMYRIENKELVLILIDIGSHSQLFG</sequence>
<dbReference type="PANTHER" id="PTHR40588:SF1">
    <property type="entry name" value="MRNA INTERFERASE TOXIN YAFQ"/>
    <property type="match status" value="1"/>
</dbReference>
<evidence type="ECO:0000256" key="1">
    <source>
        <dbReference type="ARBA" id="ARBA00022649"/>
    </source>
</evidence>
<feature type="active site" description="Proton donor" evidence="2">
    <location>
        <position position="92"/>
    </location>
</feature>
<keyword evidence="1" id="KW-1277">Toxin-antitoxin system</keyword>
<dbReference type="NCBIfam" id="TIGR02385">
    <property type="entry name" value="RelE_StbE"/>
    <property type="match status" value="1"/>
</dbReference>
<dbReference type="GO" id="GO:0004521">
    <property type="term" value="F:RNA endonuclease activity"/>
    <property type="evidence" value="ECO:0007669"/>
    <property type="project" value="TreeGrafter"/>
</dbReference>
<dbReference type="PIRSF" id="PIRSF006156">
    <property type="entry name" value="YafQ"/>
    <property type="match status" value="1"/>
</dbReference>
<dbReference type="InterPro" id="IPR035093">
    <property type="entry name" value="RelE/ParE_toxin_dom_sf"/>
</dbReference>
<dbReference type="GO" id="GO:0006402">
    <property type="term" value="P:mRNA catabolic process"/>
    <property type="evidence" value="ECO:0007669"/>
    <property type="project" value="TreeGrafter"/>
</dbReference>
<dbReference type="InterPro" id="IPR004386">
    <property type="entry name" value="Toxin_YafQ-like"/>
</dbReference>
<dbReference type="EMBL" id="LCHW01000001">
    <property type="protein sequence ID" value="KKT43771.1"/>
    <property type="molecule type" value="Genomic_DNA"/>
</dbReference>
<organism evidence="3 4">
    <name type="scientific">Candidatus Wolfebacteria bacterium GW2011_GWE2_44_13</name>
    <dbReference type="NCBI Taxonomy" id="1619017"/>
    <lineage>
        <taxon>Bacteria</taxon>
        <taxon>Candidatus Wolfeibacteriota</taxon>
    </lineage>
</organism>
<evidence type="ECO:0000313" key="4">
    <source>
        <dbReference type="Proteomes" id="UP000034051"/>
    </source>
</evidence>
<proteinExistence type="predicted"/>
<gene>
    <name evidence="3" type="ORF">UW32_C0001G0363</name>
</gene>
<accession>A0A0G1H8S5</accession>
<name>A0A0G1H8S5_9BACT</name>
<dbReference type="AlphaFoldDB" id="A0A0G1H8S5"/>
<dbReference type="Gene3D" id="3.30.2310.20">
    <property type="entry name" value="RelE-like"/>
    <property type="match status" value="1"/>
</dbReference>
<dbReference type="Pfam" id="PF15738">
    <property type="entry name" value="YafQ_toxin"/>
    <property type="match status" value="1"/>
</dbReference>
<dbReference type="Proteomes" id="UP000034051">
    <property type="component" value="Unassembled WGS sequence"/>
</dbReference>
<evidence type="ECO:0000313" key="3">
    <source>
        <dbReference type="EMBL" id="KKT43771.1"/>
    </source>
</evidence>
<comment type="caution">
    <text evidence="3">The sequence shown here is derived from an EMBL/GenBank/DDBJ whole genome shotgun (WGS) entry which is preliminary data.</text>
</comment>